<dbReference type="RefSeq" id="XP_010471448.1">
    <property type="nucleotide sequence ID" value="XM_010473146.1"/>
</dbReference>
<dbReference type="CDD" id="cd01650">
    <property type="entry name" value="RT_nLTR_like"/>
    <property type="match status" value="1"/>
</dbReference>
<organism evidence="2 3">
    <name type="scientific">Camelina sativa</name>
    <name type="common">False flax</name>
    <name type="synonym">Myagrum sativum</name>
    <dbReference type="NCBI Taxonomy" id="90675"/>
    <lineage>
        <taxon>Eukaryota</taxon>
        <taxon>Viridiplantae</taxon>
        <taxon>Streptophyta</taxon>
        <taxon>Embryophyta</taxon>
        <taxon>Tracheophyta</taxon>
        <taxon>Spermatophyta</taxon>
        <taxon>Magnoliopsida</taxon>
        <taxon>eudicotyledons</taxon>
        <taxon>Gunneridae</taxon>
        <taxon>Pentapetalae</taxon>
        <taxon>rosids</taxon>
        <taxon>malvids</taxon>
        <taxon>Brassicales</taxon>
        <taxon>Brassicaceae</taxon>
        <taxon>Camelineae</taxon>
        <taxon>Camelina</taxon>
    </lineage>
</organism>
<evidence type="ECO:0000259" key="1">
    <source>
        <dbReference type="PROSITE" id="PS50878"/>
    </source>
</evidence>
<dbReference type="PROSITE" id="PS50878">
    <property type="entry name" value="RT_POL"/>
    <property type="match status" value="1"/>
</dbReference>
<protein>
    <submittedName>
        <fullName evidence="3">Uncharacterized protein LOC104751234</fullName>
    </submittedName>
</protein>
<feature type="domain" description="Reverse transcriptase" evidence="1">
    <location>
        <begin position="1"/>
        <end position="213"/>
    </location>
</feature>
<keyword evidence="2" id="KW-1185">Reference proteome</keyword>
<reference evidence="3" key="2">
    <citation type="submission" date="2025-08" db="UniProtKB">
        <authorList>
            <consortium name="RefSeq"/>
        </authorList>
    </citation>
    <scope>IDENTIFICATION</scope>
    <source>
        <tissue evidence="3">Leaf</tissue>
    </source>
</reference>
<dbReference type="InterPro" id="IPR000477">
    <property type="entry name" value="RT_dom"/>
</dbReference>
<dbReference type="InterPro" id="IPR043502">
    <property type="entry name" value="DNA/RNA_pol_sf"/>
</dbReference>
<dbReference type="Pfam" id="PF00078">
    <property type="entry name" value="RVT_1"/>
    <property type="match status" value="1"/>
</dbReference>
<sequence>MVGRLKGVMTKLIGPAQASFIPGRLSSDNFVVVQEAVHSMRCKKGTKGWMLLKLDLEKAYDRIRWDFLEDTLNAAGLSNLWVRWIMTCVSGPSMSLLINGERTEAFRPLRGLRQGDPLSPYLFVLCLERLCHLIEGSIEEKKWKPISLSRGGPKLSHICFADDLILFAEASVSQVRVIHSVLESFRAEGWKGRLLSFAGRLTLTKAVLSSIHVHSMSTIKLPMSILNQLDGVSRDFLWGRSLEKRKQYLVAWDRVCYQRKTEGLMNARSNWSSTWRSVGIGLREVVLKGQSWAPENVPVDMQGLMVRDLWQDGVGWDFTRISPHVSENQILELVVVVVDSVVEARDKLSWGETADGKFTVKSAYALLTRDDTPRPNVKDFYQRVWKVMAPERVRTFLWLVGNQVLMTNEERFRRHLCDTQECGLACYPFVRLWRDRVQFLKDLATEVSRANERNGEDGASQGNPGLASAGVGSLLWLTHRLGKEGWTFGVGSGFKGGGWFLDSGDL</sequence>
<gene>
    <name evidence="3" type="primary">LOC104751234</name>
</gene>
<accession>A0ABM0WI87</accession>
<dbReference type="GeneID" id="104751234"/>
<dbReference type="InterPro" id="IPR026960">
    <property type="entry name" value="RVT-Znf"/>
</dbReference>
<evidence type="ECO:0000313" key="2">
    <source>
        <dbReference type="Proteomes" id="UP000694864"/>
    </source>
</evidence>
<dbReference type="Pfam" id="PF13966">
    <property type="entry name" value="zf-RVT"/>
    <property type="match status" value="1"/>
</dbReference>
<proteinExistence type="predicted"/>
<dbReference type="Proteomes" id="UP000694864">
    <property type="component" value="Chromosome 2"/>
</dbReference>
<dbReference type="PANTHER" id="PTHR33116">
    <property type="entry name" value="REVERSE TRANSCRIPTASE ZINC-BINDING DOMAIN-CONTAINING PROTEIN-RELATED-RELATED"/>
    <property type="match status" value="1"/>
</dbReference>
<dbReference type="PANTHER" id="PTHR33116:SF78">
    <property type="entry name" value="OS12G0587133 PROTEIN"/>
    <property type="match status" value="1"/>
</dbReference>
<name>A0ABM0WI87_CAMSA</name>
<dbReference type="SUPFAM" id="SSF56672">
    <property type="entry name" value="DNA/RNA polymerases"/>
    <property type="match status" value="1"/>
</dbReference>
<reference evidence="2" key="1">
    <citation type="journal article" date="2014" name="Nat. Commun.">
        <title>The emerging biofuel crop Camelina sativa retains a highly undifferentiated hexaploid genome structure.</title>
        <authorList>
            <person name="Kagale S."/>
            <person name="Koh C."/>
            <person name="Nixon J."/>
            <person name="Bollina V."/>
            <person name="Clarke W.E."/>
            <person name="Tuteja R."/>
            <person name="Spillane C."/>
            <person name="Robinson S.J."/>
            <person name="Links M.G."/>
            <person name="Clarke C."/>
            <person name="Higgins E.E."/>
            <person name="Huebert T."/>
            <person name="Sharpe A.G."/>
            <person name="Parkin I.A."/>
        </authorList>
    </citation>
    <scope>NUCLEOTIDE SEQUENCE [LARGE SCALE GENOMIC DNA]</scope>
    <source>
        <strain evidence="2">cv. DH55</strain>
    </source>
</reference>
<evidence type="ECO:0000313" key="3">
    <source>
        <dbReference type="RefSeq" id="XP_010471448.1"/>
    </source>
</evidence>